<evidence type="ECO:0000313" key="2">
    <source>
        <dbReference type="EMBL" id="SPJ73207.1"/>
    </source>
</evidence>
<accession>A0AAE8M2Z1</accession>
<dbReference type="AlphaFoldDB" id="A0AAE8M2Z1"/>
<feature type="domain" description="DUF6546" evidence="1">
    <location>
        <begin position="321"/>
        <end position="481"/>
    </location>
</feature>
<dbReference type="Pfam" id="PF20183">
    <property type="entry name" value="DUF6546"/>
    <property type="match status" value="1"/>
</dbReference>
<dbReference type="Proteomes" id="UP001187734">
    <property type="component" value="Unassembled WGS sequence"/>
</dbReference>
<protein>
    <recommendedName>
        <fullName evidence="1">DUF6546 domain-containing protein</fullName>
    </recommendedName>
</protein>
<dbReference type="InterPro" id="IPR046676">
    <property type="entry name" value="DUF6546"/>
</dbReference>
<name>A0AAE8M2Z1_9HYPO</name>
<evidence type="ECO:0000259" key="1">
    <source>
        <dbReference type="Pfam" id="PF20183"/>
    </source>
</evidence>
<dbReference type="EMBL" id="ONZP01000089">
    <property type="protein sequence ID" value="SPJ73207.1"/>
    <property type="molecule type" value="Genomic_DNA"/>
</dbReference>
<proteinExistence type="predicted"/>
<gene>
    <name evidence="2" type="ORF">FTOL_02937</name>
</gene>
<reference evidence="2" key="1">
    <citation type="submission" date="2018-03" db="EMBL/GenBank/DDBJ databases">
        <authorList>
            <person name="Guldener U."/>
        </authorList>
    </citation>
    <scope>NUCLEOTIDE SEQUENCE</scope>
</reference>
<keyword evidence="3" id="KW-1185">Reference proteome</keyword>
<evidence type="ECO:0000313" key="3">
    <source>
        <dbReference type="Proteomes" id="UP001187734"/>
    </source>
</evidence>
<organism evidence="2 3">
    <name type="scientific">Fusarium torulosum</name>
    <dbReference type="NCBI Taxonomy" id="33205"/>
    <lineage>
        <taxon>Eukaryota</taxon>
        <taxon>Fungi</taxon>
        <taxon>Dikarya</taxon>
        <taxon>Ascomycota</taxon>
        <taxon>Pezizomycotina</taxon>
        <taxon>Sordariomycetes</taxon>
        <taxon>Hypocreomycetidae</taxon>
        <taxon>Hypocreales</taxon>
        <taxon>Nectriaceae</taxon>
        <taxon>Fusarium</taxon>
    </lineage>
</organism>
<sequence>MSWFILPTELQLIVLEHLAQLEFQNRIEHKPNAPYSTGTSLSKYVAVSEQWQEFFEPRIMDTLHIGRHDIKMFAHVFRVERRREYLRQIALVIRLPDGVPPFRMMEDSKESFIVDLVLQADLVDFANMYGLPPSSGEVRNNIALMETVYALLVQLSRWKAKHVRRGGIGLELLADSQSSWQVIASQLTAFQRPIDFNGRSISSVEQQWTIDAAMDNFFLSLDFETEHYQGPALEMPKVGVITSLSIMRRSTRRFGCSMLAELMGDLPALKHLVWEIEPMRSQSLESWFQDYLTEVARGGPRRMDSIQIVHLQPHIKYLRLNPDAPLIPSLSSNLADRAQYLQHLCISYPIDAFQFFKKAVRGKYPTLRSLTVWSKQRIVERAPSTSHDLLRLVSRALFRMSNMQFLAVYNMGPSSAGLFTYDASGKFSGHGSLYRLCSSWHWELSREMRKFLWDSVLQRESRGFTLRGEKLPTEEVKSLISTILEKSEATGRDDKGVGM</sequence>
<comment type="caution">
    <text evidence="2">The sequence shown here is derived from an EMBL/GenBank/DDBJ whole genome shotgun (WGS) entry which is preliminary data.</text>
</comment>